<dbReference type="InterPro" id="IPR009495">
    <property type="entry name" value="NrsF"/>
</dbReference>
<proteinExistence type="predicted"/>
<feature type="transmembrane region" description="Helical" evidence="1">
    <location>
        <begin position="25"/>
        <end position="47"/>
    </location>
</feature>
<dbReference type="AlphaFoldDB" id="A0A934IID6"/>
<keyword evidence="1" id="KW-0472">Membrane</keyword>
<accession>A0A934IID6</accession>
<comment type="caution">
    <text evidence="2">The sequence shown here is derived from an EMBL/GenBank/DDBJ whole genome shotgun (WGS) entry which is preliminary data.</text>
</comment>
<dbReference type="EMBL" id="JAEKPD010000013">
    <property type="protein sequence ID" value="MBJ3763602.1"/>
    <property type="molecule type" value="Genomic_DNA"/>
</dbReference>
<feature type="transmembrane region" description="Helical" evidence="1">
    <location>
        <begin position="159"/>
        <end position="178"/>
    </location>
</feature>
<name>A0A934IID6_9RHOB</name>
<organism evidence="2 3">
    <name type="scientific">Palleronia pontilimi</name>
    <dbReference type="NCBI Taxonomy" id="1964209"/>
    <lineage>
        <taxon>Bacteria</taxon>
        <taxon>Pseudomonadati</taxon>
        <taxon>Pseudomonadota</taxon>
        <taxon>Alphaproteobacteria</taxon>
        <taxon>Rhodobacterales</taxon>
        <taxon>Roseobacteraceae</taxon>
        <taxon>Palleronia</taxon>
    </lineage>
</organism>
<sequence>MRTDDLIAALGAEPSPVRPVPLGRVVLGALAVGGAVTGALFAAFWGVRMDLSAVLFDPFLLAKTLLPLALGVLAVPVGLASIRPGGVTRAAAGLWLVPVVLVGLVAVALWVTPPALWWTSFVGHSIATCLPSIFLLSVPVSAALLAAFRSGAPEHPARAGAAAGLIAAGVSAAIYSVYCTEDSPLFYAAWYTLAMAAVIGASALAGRHLLRW</sequence>
<dbReference type="Proteomes" id="UP000642488">
    <property type="component" value="Unassembled WGS sequence"/>
</dbReference>
<keyword evidence="1" id="KW-1133">Transmembrane helix</keyword>
<evidence type="ECO:0000256" key="1">
    <source>
        <dbReference type="SAM" id="Phobius"/>
    </source>
</evidence>
<feature type="transmembrane region" description="Helical" evidence="1">
    <location>
        <begin position="92"/>
        <end position="112"/>
    </location>
</feature>
<feature type="transmembrane region" description="Helical" evidence="1">
    <location>
        <begin position="59"/>
        <end position="80"/>
    </location>
</feature>
<dbReference type="Pfam" id="PF06532">
    <property type="entry name" value="NrsF"/>
    <property type="match status" value="1"/>
</dbReference>
<gene>
    <name evidence="2" type="ORF">ILP92_12670</name>
</gene>
<keyword evidence="1" id="KW-0812">Transmembrane</keyword>
<protein>
    <submittedName>
        <fullName evidence="2">DUF1109 domain-containing protein</fullName>
    </submittedName>
</protein>
<feature type="transmembrane region" description="Helical" evidence="1">
    <location>
        <begin position="184"/>
        <end position="206"/>
    </location>
</feature>
<evidence type="ECO:0000313" key="2">
    <source>
        <dbReference type="EMBL" id="MBJ3763602.1"/>
    </source>
</evidence>
<evidence type="ECO:0000313" key="3">
    <source>
        <dbReference type="Proteomes" id="UP000642488"/>
    </source>
</evidence>
<dbReference type="RefSeq" id="WP_198916780.1">
    <property type="nucleotide sequence ID" value="NZ_JAEKPD010000013.1"/>
</dbReference>
<reference evidence="2" key="1">
    <citation type="submission" date="2020-12" db="EMBL/GenBank/DDBJ databases">
        <title>Bacterial taxonomy.</title>
        <authorList>
            <person name="Pan X."/>
        </authorList>
    </citation>
    <scope>NUCLEOTIDE SEQUENCE</scope>
    <source>
        <strain evidence="2">KCTC 52957</strain>
    </source>
</reference>
<feature type="transmembrane region" description="Helical" evidence="1">
    <location>
        <begin position="124"/>
        <end position="147"/>
    </location>
</feature>
<keyword evidence="3" id="KW-1185">Reference proteome</keyword>